<dbReference type="Proteomes" id="UP000066321">
    <property type="component" value="Chromosome"/>
</dbReference>
<dbReference type="HAMAP" id="MF_01564">
    <property type="entry name" value="Thiourid_synth_B"/>
    <property type="match status" value="1"/>
</dbReference>
<evidence type="ECO:0000256" key="3">
    <source>
        <dbReference type="HAMAP-Rule" id="MF_01564"/>
    </source>
</evidence>
<reference evidence="4 5" key="1">
    <citation type="journal article" date="2015" name="J Genomics">
        <title>Whole Genome Sequence of the Soybean Aphid Endosymbiont Buchnera aphidicola and Genetic Differentiation among Biotype-Specific Strains.</title>
        <authorList>
            <person name="Cassone B.J."/>
            <person name="Wenger J.A."/>
            <person name="Michel A.P."/>
        </authorList>
    </citation>
    <scope>NUCLEOTIDE SEQUENCE [LARGE SCALE GENOMIC DNA]</scope>
    <source>
        <strain evidence="4 5">BAg</strain>
    </source>
</reference>
<gene>
    <name evidence="3" type="primary">tusB</name>
    <name evidence="4" type="ORF">IX46_02730</name>
</gene>
<keyword evidence="1 3" id="KW-0963">Cytoplasm</keyword>
<keyword evidence="2 3" id="KW-0819">tRNA processing</keyword>
<name>A0A0M4HVQ3_9GAMM</name>
<protein>
    <recommendedName>
        <fullName evidence="3">Protein TusB</fullName>
    </recommendedName>
    <alternativeName>
        <fullName evidence="3">tRNA 2-thiouridine synthesizing protein B</fullName>
    </alternativeName>
</protein>
<evidence type="ECO:0000256" key="1">
    <source>
        <dbReference type="ARBA" id="ARBA00022490"/>
    </source>
</evidence>
<dbReference type="PANTHER" id="PTHR37526:SF1">
    <property type="entry name" value="PROTEIN TUSB"/>
    <property type="match status" value="1"/>
</dbReference>
<dbReference type="Gene3D" id="3.40.1260.10">
    <property type="entry name" value="DsrEFH-like"/>
    <property type="match status" value="1"/>
</dbReference>
<dbReference type="RefSeq" id="WP_053940449.1">
    <property type="nucleotide sequence ID" value="NZ_CP009253.1"/>
</dbReference>
<accession>A0A0M4HVQ3</accession>
<dbReference type="STRING" id="1265350.IX46_02730"/>
<dbReference type="OrthoDB" id="9795117at2"/>
<dbReference type="PANTHER" id="PTHR37526">
    <property type="entry name" value="PROTEIN TUSB"/>
    <property type="match status" value="1"/>
</dbReference>
<dbReference type="SUPFAM" id="SSF75169">
    <property type="entry name" value="DsrEFH-like"/>
    <property type="match status" value="1"/>
</dbReference>
<comment type="similarity">
    <text evidence="3">Belongs to the DsrH/TusB family.</text>
</comment>
<comment type="subunit">
    <text evidence="3">Heterohexamer, formed by a dimer of trimers. The hexameric TusBCD complex contains 2 copies each of TusB, TusC and TusD. The TusBCD complex interacts with TusE.</text>
</comment>
<dbReference type="EMBL" id="CP009253">
    <property type="protein sequence ID" value="ALD15454.1"/>
    <property type="molecule type" value="Genomic_DNA"/>
</dbReference>
<evidence type="ECO:0000313" key="5">
    <source>
        <dbReference type="Proteomes" id="UP000066321"/>
    </source>
</evidence>
<dbReference type="GO" id="GO:0002143">
    <property type="term" value="P:tRNA wobble position uridine thiolation"/>
    <property type="evidence" value="ECO:0007669"/>
    <property type="project" value="InterPro"/>
</dbReference>
<organism evidence="4 5">
    <name type="scientific">Buchnera aphidicola</name>
    <name type="common">Aphis glycines</name>
    <dbReference type="NCBI Taxonomy" id="1265350"/>
    <lineage>
        <taxon>Bacteria</taxon>
        <taxon>Pseudomonadati</taxon>
        <taxon>Pseudomonadota</taxon>
        <taxon>Gammaproteobacteria</taxon>
        <taxon>Enterobacterales</taxon>
        <taxon>Erwiniaceae</taxon>
        <taxon>Buchnera</taxon>
    </lineage>
</organism>
<dbReference type="Pfam" id="PF04077">
    <property type="entry name" value="DsrH"/>
    <property type="match status" value="1"/>
</dbReference>
<dbReference type="InterPro" id="IPR023526">
    <property type="entry name" value="Sulphur_relay_TusB"/>
</dbReference>
<dbReference type="InterPro" id="IPR007215">
    <property type="entry name" value="Sulphur_relay_TusB/DsrH"/>
</dbReference>
<evidence type="ECO:0000256" key="2">
    <source>
        <dbReference type="ARBA" id="ARBA00022694"/>
    </source>
</evidence>
<sequence>MLHTLIHSPYKTNIPLLISMLNKKDDFLALQDGVLIALTNSVFLDSIIFSSANLYLIQEDVYARGIIKNISSDFMLISYINFVSLTLKNKTQMVW</sequence>
<dbReference type="NCBIfam" id="TIGR03011">
    <property type="entry name" value="sulf_tusB_dsrH"/>
    <property type="match status" value="1"/>
</dbReference>
<comment type="subcellular location">
    <subcellularLocation>
        <location evidence="3">Cytoplasm</location>
    </subcellularLocation>
</comment>
<dbReference type="KEGG" id="baph:IX46_02730"/>
<comment type="function">
    <text evidence="3">Part of a sulfur-relay system required for 2-thiolation of 5-methylaminomethyl-2-thiouridine (mnm(5)s(2)U) at tRNA wobble positions.</text>
</comment>
<dbReference type="AlphaFoldDB" id="A0A0M4HVQ3"/>
<evidence type="ECO:0000313" key="4">
    <source>
        <dbReference type="EMBL" id="ALD15454.1"/>
    </source>
</evidence>
<proteinExistence type="inferred from homology"/>
<dbReference type="GO" id="GO:1990228">
    <property type="term" value="C:sulfurtransferase complex"/>
    <property type="evidence" value="ECO:0007669"/>
    <property type="project" value="TreeGrafter"/>
</dbReference>
<dbReference type="NCBIfam" id="NF010035">
    <property type="entry name" value="PRK13510.1"/>
    <property type="match status" value="1"/>
</dbReference>
<dbReference type="InterPro" id="IPR027396">
    <property type="entry name" value="DsrEFH-like"/>
</dbReference>
<dbReference type="PATRIC" id="fig|1265350.3.peg.517"/>